<comment type="subcellular location">
    <subcellularLocation>
        <location evidence="1">Membrane</location>
        <topology evidence="1">Multi-pass membrane protein</topology>
    </subcellularLocation>
</comment>
<feature type="transmembrane region" description="Helical" evidence="7">
    <location>
        <begin position="129"/>
        <end position="150"/>
    </location>
</feature>
<protein>
    <submittedName>
        <fullName evidence="9">Lipid phosphate phosphatase-like protein 1</fullName>
    </submittedName>
</protein>
<evidence type="ECO:0000256" key="7">
    <source>
        <dbReference type="SAM" id="Phobius"/>
    </source>
</evidence>
<evidence type="ECO:0000259" key="8">
    <source>
        <dbReference type="SMART" id="SM00014"/>
    </source>
</evidence>
<evidence type="ECO:0000313" key="9">
    <source>
        <dbReference type="EMBL" id="KAF2007231.1"/>
    </source>
</evidence>
<feature type="domain" description="Phosphatidic acid phosphatase type 2/haloperoxidase" evidence="8">
    <location>
        <begin position="131"/>
        <end position="289"/>
    </location>
</feature>
<evidence type="ECO:0000256" key="3">
    <source>
        <dbReference type="ARBA" id="ARBA00022692"/>
    </source>
</evidence>
<evidence type="ECO:0000256" key="4">
    <source>
        <dbReference type="ARBA" id="ARBA00022989"/>
    </source>
</evidence>
<proteinExistence type="inferred from homology"/>
<dbReference type="GO" id="GO:0006644">
    <property type="term" value="P:phospholipid metabolic process"/>
    <property type="evidence" value="ECO:0007669"/>
    <property type="project" value="InterPro"/>
</dbReference>
<sequence>MDNWNSNKLPERLPFSKKRLSKRVIFSYILDYVIIVALIATFYIIDKVEPFHQHFALENYTLHYPFAEHERIPVFQLVLICAAAPAAIIAFYTLVIDGLFSHQTPMASNATGVRRLAGRYRLKDRLWELNCGILGLFLSVGFAFTITGALKNAIGKPRPDLIDRCKLDPKKTDELLASIGAKFSDKKFLLATIDMCTQKDHAILQDGFKSFPSGHSSTAFAGLFYLSLYLAAKLHILDSKGEVWKGFVVLIPSLGAALVAGSRIMDARHHPFDVLSGSLMGILVAWASYRQYFPPVSETWKKGRAYPIRAWGKQTPAPNPTFRADDVVPLTRARTDTDLERGDTSGFSAQTAVAGAAEPGSNVFRQQISQSQSQRQRQGDPRFNVHHSETMDSSLSTKVNRYQGQLPAANPFAGDDPRLRHENYDYSSSDEDENYELQQTHTLAAPYNPVAGQFTDTGYHPPIGISPAPTPPPPANLGTAPVSHPLPPTGDLGDSRRQVPPGAPAHAF</sequence>
<dbReference type="InterPro" id="IPR000326">
    <property type="entry name" value="PAP2/HPO"/>
</dbReference>
<dbReference type="GO" id="GO:0016020">
    <property type="term" value="C:membrane"/>
    <property type="evidence" value="ECO:0007669"/>
    <property type="project" value="UniProtKB-SubCell"/>
</dbReference>
<dbReference type="PANTHER" id="PTHR10165:SF158">
    <property type="entry name" value="PAP2 DOMAIN PROTEIN (AFU_ORTHOLOGUE AFUA_4G08970)"/>
    <property type="match status" value="1"/>
</dbReference>
<feature type="region of interest" description="Disordered" evidence="6">
    <location>
        <begin position="366"/>
        <end position="396"/>
    </location>
</feature>
<dbReference type="EMBL" id="ML977557">
    <property type="protein sequence ID" value="KAF2007231.1"/>
    <property type="molecule type" value="Genomic_DNA"/>
</dbReference>
<dbReference type="InterPro" id="IPR043216">
    <property type="entry name" value="PAP-like"/>
</dbReference>
<feature type="transmembrane region" description="Helical" evidence="7">
    <location>
        <begin position="25"/>
        <end position="45"/>
    </location>
</feature>
<dbReference type="SUPFAM" id="SSF48317">
    <property type="entry name" value="Acid phosphatase/Vanadium-dependent haloperoxidase"/>
    <property type="match status" value="1"/>
</dbReference>
<gene>
    <name evidence="9" type="ORF">P154DRAFT_115690</name>
</gene>
<dbReference type="Pfam" id="PF01569">
    <property type="entry name" value="PAP2"/>
    <property type="match status" value="1"/>
</dbReference>
<keyword evidence="4 7" id="KW-1133">Transmembrane helix</keyword>
<comment type="similarity">
    <text evidence="2">Belongs to the PA-phosphatase related phosphoesterase family.</text>
</comment>
<keyword evidence="3 7" id="KW-0812">Transmembrane</keyword>
<feature type="region of interest" description="Disordered" evidence="6">
    <location>
        <begin position="464"/>
        <end position="508"/>
    </location>
</feature>
<dbReference type="PANTHER" id="PTHR10165">
    <property type="entry name" value="LIPID PHOSPHATE PHOSPHATASE"/>
    <property type="match status" value="1"/>
</dbReference>
<dbReference type="AlphaFoldDB" id="A0A6A5X1U3"/>
<dbReference type="InterPro" id="IPR036938">
    <property type="entry name" value="PAP2/HPO_sf"/>
</dbReference>
<reference evidence="9" key="1">
    <citation type="journal article" date="2020" name="Stud. Mycol.">
        <title>101 Dothideomycetes genomes: a test case for predicting lifestyles and emergence of pathogens.</title>
        <authorList>
            <person name="Haridas S."/>
            <person name="Albert R."/>
            <person name="Binder M."/>
            <person name="Bloem J."/>
            <person name="Labutti K."/>
            <person name="Salamov A."/>
            <person name="Andreopoulos B."/>
            <person name="Baker S."/>
            <person name="Barry K."/>
            <person name="Bills G."/>
            <person name="Bluhm B."/>
            <person name="Cannon C."/>
            <person name="Castanera R."/>
            <person name="Culley D."/>
            <person name="Daum C."/>
            <person name="Ezra D."/>
            <person name="Gonzalez J."/>
            <person name="Henrissat B."/>
            <person name="Kuo A."/>
            <person name="Liang C."/>
            <person name="Lipzen A."/>
            <person name="Lutzoni F."/>
            <person name="Magnuson J."/>
            <person name="Mondo S."/>
            <person name="Nolan M."/>
            <person name="Ohm R."/>
            <person name="Pangilinan J."/>
            <person name="Park H.-J."/>
            <person name="Ramirez L."/>
            <person name="Alfaro M."/>
            <person name="Sun H."/>
            <person name="Tritt A."/>
            <person name="Yoshinaga Y."/>
            <person name="Zwiers L.-H."/>
            <person name="Turgeon B."/>
            <person name="Goodwin S."/>
            <person name="Spatafora J."/>
            <person name="Crous P."/>
            <person name="Grigoriev I."/>
        </authorList>
    </citation>
    <scope>NUCLEOTIDE SEQUENCE</scope>
    <source>
        <strain evidence="9">CBS 123094</strain>
    </source>
</reference>
<dbReference type="GO" id="GO:0046839">
    <property type="term" value="P:phospholipid dephosphorylation"/>
    <property type="evidence" value="ECO:0007669"/>
    <property type="project" value="TreeGrafter"/>
</dbReference>
<accession>A0A6A5X1U3</accession>
<evidence type="ECO:0000256" key="2">
    <source>
        <dbReference type="ARBA" id="ARBA00008816"/>
    </source>
</evidence>
<evidence type="ECO:0000256" key="1">
    <source>
        <dbReference type="ARBA" id="ARBA00004141"/>
    </source>
</evidence>
<keyword evidence="5 7" id="KW-0472">Membrane</keyword>
<keyword evidence="10" id="KW-1185">Reference proteome</keyword>
<dbReference type="OrthoDB" id="8907274at2759"/>
<dbReference type="Proteomes" id="UP000799779">
    <property type="component" value="Unassembled WGS sequence"/>
</dbReference>
<evidence type="ECO:0000256" key="5">
    <source>
        <dbReference type="ARBA" id="ARBA00023136"/>
    </source>
</evidence>
<feature type="compositionally biased region" description="Low complexity" evidence="6">
    <location>
        <begin position="366"/>
        <end position="376"/>
    </location>
</feature>
<organism evidence="9 10">
    <name type="scientific">Amniculicola lignicola CBS 123094</name>
    <dbReference type="NCBI Taxonomy" id="1392246"/>
    <lineage>
        <taxon>Eukaryota</taxon>
        <taxon>Fungi</taxon>
        <taxon>Dikarya</taxon>
        <taxon>Ascomycota</taxon>
        <taxon>Pezizomycotina</taxon>
        <taxon>Dothideomycetes</taxon>
        <taxon>Pleosporomycetidae</taxon>
        <taxon>Pleosporales</taxon>
        <taxon>Amniculicolaceae</taxon>
        <taxon>Amniculicola</taxon>
    </lineage>
</organism>
<name>A0A6A5X1U3_9PLEO</name>
<evidence type="ECO:0000313" key="10">
    <source>
        <dbReference type="Proteomes" id="UP000799779"/>
    </source>
</evidence>
<dbReference type="CDD" id="cd03390">
    <property type="entry name" value="PAP2_containing_1_like"/>
    <property type="match status" value="1"/>
</dbReference>
<dbReference type="SMART" id="SM00014">
    <property type="entry name" value="acidPPc"/>
    <property type="match status" value="1"/>
</dbReference>
<dbReference type="GO" id="GO:0008195">
    <property type="term" value="F:phosphatidate phosphatase activity"/>
    <property type="evidence" value="ECO:0007669"/>
    <property type="project" value="TreeGrafter"/>
</dbReference>
<evidence type="ECO:0000256" key="6">
    <source>
        <dbReference type="SAM" id="MobiDB-lite"/>
    </source>
</evidence>
<feature type="transmembrane region" description="Helical" evidence="7">
    <location>
        <begin position="74"/>
        <end position="96"/>
    </location>
</feature>
<dbReference type="Gene3D" id="1.20.144.10">
    <property type="entry name" value="Phosphatidic acid phosphatase type 2/haloperoxidase"/>
    <property type="match status" value="1"/>
</dbReference>